<evidence type="ECO:0000313" key="2">
    <source>
        <dbReference type="Proteomes" id="UP001056120"/>
    </source>
</evidence>
<protein>
    <submittedName>
        <fullName evidence="1">Uncharacterized protein</fullName>
    </submittedName>
</protein>
<dbReference type="Proteomes" id="UP001056120">
    <property type="component" value="Linkage Group LG07"/>
</dbReference>
<evidence type="ECO:0000313" key="1">
    <source>
        <dbReference type="EMBL" id="KAI3810671.1"/>
    </source>
</evidence>
<comment type="caution">
    <text evidence="1">The sequence shown here is derived from an EMBL/GenBank/DDBJ whole genome shotgun (WGS) entry which is preliminary data.</text>
</comment>
<proteinExistence type="predicted"/>
<keyword evidence="2" id="KW-1185">Reference proteome</keyword>
<accession>A0ACB9IT44</accession>
<organism evidence="1 2">
    <name type="scientific">Smallanthus sonchifolius</name>
    <dbReference type="NCBI Taxonomy" id="185202"/>
    <lineage>
        <taxon>Eukaryota</taxon>
        <taxon>Viridiplantae</taxon>
        <taxon>Streptophyta</taxon>
        <taxon>Embryophyta</taxon>
        <taxon>Tracheophyta</taxon>
        <taxon>Spermatophyta</taxon>
        <taxon>Magnoliopsida</taxon>
        <taxon>eudicotyledons</taxon>
        <taxon>Gunneridae</taxon>
        <taxon>Pentapetalae</taxon>
        <taxon>asterids</taxon>
        <taxon>campanulids</taxon>
        <taxon>Asterales</taxon>
        <taxon>Asteraceae</taxon>
        <taxon>Asteroideae</taxon>
        <taxon>Heliantheae alliance</taxon>
        <taxon>Millerieae</taxon>
        <taxon>Smallanthus</taxon>
    </lineage>
</organism>
<dbReference type="EMBL" id="CM042024">
    <property type="protein sequence ID" value="KAI3810671.1"/>
    <property type="molecule type" value="Genomic_DNA"/>
</dbReference>
<name>A0ACB9IT44_9ASTR</name>
<sequence length="102" mass="11172">MGSISLYPSGVSCETNLNVSGSNSIFQDTFPSISTSCPCFEANSASLIKTDEFNCGVSLYIGSTSWLPSCDFYEIPQQLGHLKYVLLHGLFLLPLRNHLPLH</sequence>
<reference evidence="2" key="1">
    <citation type="journal article" date="2022" name="Mol. Ecol. Resour.">
        <title>The genomes of chicory, endive, great burdock and yacon provide insights into Asteraceae palaeo-polyploidization history and plant inulin production.</title>
        <authorList>
            <person name="Fan W."/>
            <person name="Wang S."/>
            <person name="Wang H."/>
            <person name="Wang A."/>
            <person name="Jiang F."/>
            <person name="Liu H."/>
            <person name="Zhao H."/>
            <person name="Xu D."/>
            <person name="Zhang Y."/>
        </authorList>
    </citation>
    <scope>NUCLEOTIDE SEQUENCE [LARGE SCALE GENOMIC DNA]</scope>
    <source>
        <strain evidence="2">cv. Yunnan</strain>
    </source>
</reference>
<reference evidence="1 2" key="2">
    <citation type="journal article" date="2022" name="Mol. Ecol. Resour.">
        <title>The genomes of chicory, endive, great burdock and yacon provide insights into Asteraceae paleo-polyploidization history and plant inulin production.</title>
        <authorList>
            <person name="Fan W."/>
            <person name="Wang S."/>
            <person name="Wang H."/>
            <person name="Wang A."/>
            <person name="Jiang F."/>
            <person name="Liu H."/>
            <person name="Zhao H."/>
            <person name="Xu D."/>
            <person name="Zhang Y."/>
        </authorList>
    </citation>
    <scope>NUCLEOTIDE SEQUENCE [LARGE SCALE GENOMIC DNA]</scope>
    <source>
        <strain evidence="2">cv. Yunnan</strain>
        <tissue evidence="1">Leaves</tissue>
    </source>
</reference>
<gene>
    <name evidence="1" type="ORF">L1987_20293</name>
</gene>